<accession>A0A4R2HWC8</accession>
<evidence type="ECO:0000313" key="3">
    <source>
        <dbReference type="Proteomes" id="UP000294508"/>
    </source>
</evidence>
<reference evidence="2 3" key="1">
    <citation type="journal article" date="2015" name="Stand. Genomic Sci.">
        <title>Genomic Encyclopedia of Bacterial and Archaeal Type Strains, Phase III: the genomes of soil and plant-associated and newly described type strains.</title>
        <authorList>
            <person name="Whitman W.B."/>
            <person name="Woyke T."/>
            <person name="Klenk H.P."/>
            <person name="Zhou Y."/>
            <person name="Lilburn T.G."/>
            <person name="Beck B.J."/>
            <person name="De Vos P."/>
            <person name="Vandamme P."/>
            <person name="Eisen J.A."/>
            <person name="Garrity G."/>
            <person name="Hugenholtz P."/>
            <person name="Kyrpides N.C."/>
        </authorList>
    </citation>
    <scope>NUCLEOTIDE SEQUENCE [LARGE SCALE GENOMIC DNA]</scope>
    <source>
        <strain evidence="2 3">VKM Ac-2572</strain>
    </source>
</reference>
<dbReference type="Proteomes" id="UP000294508">
    <property type="component" value="Unassembled WGS sequence"/>
</dbReference>
<gene>
    <name evidence="2" type="ORF">EV652_101639</name>
</gene>
<sequence length="75" mass="8173">MWGIHCSDQRQESPSGSQRHSPSWTDELGGEGPVGYDGNHSAARRTAVPEVRNQNPRTLLISRPHDGTALSLGRP</sequence>
<keyword evidence="3" id="KW-1185">Reference proteome</keyword>
<proteinExistence type="predicted"/>
<feature type="compositionally biased region" description="Polar residues" evidence="1">
    <location>
        <begin position="12"/>
        <end position="24"/>
    </location>
</feature>
<name>A0A4R2HWC8_9ACTN</name>
<evidence type="ECO:0000256" key="1">
    <source>
        <dbReference type="SAM" id="MobiDB-lite"/>
    </source>
</evidence>
<dbReference type="EMBL" id="SLWN01000001">
    <property type="protein sequence ID" value="TCO35754.1"/>
    <property type="molecule type" value="Genomic_DNA"/>
</dbReference>
<feature type="region of interest" description="Disordered" evidence="1">
    <location>
        <begin position="1"/>
        <end position="75"/>
    </location>
</feature>
<protein>
    <submittedName>
        <fullName evidence="2">Uncharacterized protein</fullName>
    </submittedName>
</protein>
<dbReference type="AlphaFoldDB" id="A0A4R2HWC8"/>
<organism evidence="2 3">
    <name type="scientific">Kribbella steppae</name>
    <dbReference type="NCBI Taxonomy" id="2512223"/>
    <lineage>
        <taxon>Bacteria</taxon>
        <taxon>Bacillati</taxon>
        <taxon>Actinomycetota</taxon>
        <taxon>Actinomycetes</taxon>
        <taxon>Propionibacteriales</taxon>
        <taxon>Kribbellaceae</taxon>
        <taxon>Kribbella</taxon>
    </lineage>
</organism>
<evidence type="ECO:0000313" key="2">
    <source>
        <dbReference type="EMBL" id="TCO35754.1"/>
    </source>
</evidence>
<comment type="caution">
    <text evidence="2">The sequence shown here is derived from an EMBL/GenBank/DDBJ whole genome shotgun (WGS) entry which is preliminary data.</text>
</comment>